<accession>A0A844FRH1</accession>
<keyword evidence="2" id="KW-1185">Reference proteome</keyword>
<dbReference type="Proteomes" id="UP000442619">
    <property type="component" value="Unassembled WGS sequence"/>
</dbReference>
<sequence>MRVVTTIEFSMKMALDHQDDVDKKRLYDDLYHEVFQLFCVEENYHVDTFLKGFEDVMEVMKFTGLMAEFGHNFGMFPLPPKVELVEDDAKTYRFVYEEDPKLTEHIVVLAIILHTYFTHREIAEFFGSLMYRIISIIDQMDQDLFLMGGV</sequence>
<dbReference type="EMBL" id="VUNM01000002">
    <property type="protein sequence ID" value="MST88273.1"/>
    <property type="molecule type" value="Genomic_DNA"/>
</dbReference>
<protein>
    <submittedName>
        <fullName evidence="1">Uncharacterized protein</fullName>
    </submittedName>
</protein>
<gene>
    <name evidence="1" type="ORF">FYJ79_01450</name>
</gene>
<evidence type="ECO:0000313" key="1">
    <source>
        <dbReference type="EMBL" id="MST88273.1"/>
    </source>
</evidence>
<dbReference type="AlphaFoldDB" id="A0A844FRH1"/>
<name>A0A844FRH1_9FIRM</name>
<proteinExistence type="predicted"/>
<reference evidence="1 2" key="1">
    <citation type="submission" date="2019-08" db="EMBL/GenBank/DDBJ databases">
        <title>In-depth cultivation of the pig gut microbiome towards novel bacterial diversity and tailored functional studies.</title>
        <authorList>
            <person name="Wylensek D."/>
            <person name="Hitch T.C.A."/>
            <person name="Clavel T."/>
        </authorList>
    </citation>
    <scope>NUCLEOTIDE SEQUENCE [LARGE SCALE GENOMIC DNA]</scope>
    <source>
        <strain evidence="1 2">CA-Schmier-601-WT-3</strain>
    </source>
</reference>
<evidence type="ECO:0000313" key="2">
    <source>
        <dbReference type="Proteomes" id="UP000442619"/>
    </source>
</evidence>
<organism evidence="1 2">
    <name type="scientific">Sharpea porci</name>
    <dbReference type="NCBI Taxonomy" id="2652286"/>
    <lineage>
        <taxon>Bacteria</taxon>
        <taxon>Bacillati</taxon>
        <taxon>Bacillota</taxon>
        <taxon>Erysipelotrichia</taxon>
        <taxon>Erysipelotrichales</taxon>
        <taxon>Coprobacillaceae</taxon>
        <taxon>Sharpea</taxon>
    </lineage>
</organism>
<comment type="caution">
    <text evidence="1">The sequence shown here is derived from an EMBL/GenBank/DDBJ whole genome shotgun (WGS) entry which is preliminary data.</text>
</comment>
<dbReference type="RefSeq" id="WP_154514215.1">
    <property type="nucleotide sequence ID" value="NZ_VUNM01000002.1"/>
</dbReference>